<protein>
    <submittedName>
        <fullName evidence="2">Class I SAM-dependent methyltransferase family protein</fullName>
        <ecNumber evidence="2">2.1.1.-</ecNumber>
    </submittedName>
</protein>
<dbReference type="SUPFAM" id="SSF53335">
    <property type="entry name" value="S-adenosyl-L-methionine-dependent methyltransferases"/>
    <property type="match status" value="1"/>
</dbReference>
<dbReference type="RefSeq" id="WP_345517722.1">
    <property type="nucleotide sequence ID" value="NZ_BAAAXD010000045.1"/>
</dbReference>
<dbReference type="EMBL" id="JBHMCG010000098">
    <property type="protein sequence ID" value="MFB9575223.1"/>
    <property type="molecule type" value="Genomic_DNA"/>
</dbReference>
<organism evidence="2 3">
    <name type="scientific">Streptomyces yanii</name>
    <dbReference type="NCBI Taxonomy" id="78510"/>
    <lineage>
        <taxon>Bacteria</taxon>
        <taxon>Bacillati</taxon>
        <taxon>Actinomycetota</taxon>
        <taxon>Actinomycetes</taxon>
        <taxon>Kitasatosporales</taxon>
        <taxon>Streptomycetaceae</taxon>
        <taxon>Streptomyces</taxon>
    </lineage>
</organism>
<sequence length="223" mass="24092">MDWNSWHDMYDLAGSSLGRRLSAVQDQVRTALDTCPPGPVRVISVCAGQGRDLLGVLRDHPRRDDVTGRLVELDAANVAVARAAAEAAGLHRIEVVQGDAAVTDAYVGLAPADLVLVCGVFGNISDEDVERTIGYCAQLCRDGGTLLWTRHRKAPDLVPQICDWLEARGFERRWLSAPDAGFGAGAHRFTRSPEPLSPGECMFIFVGYDVLAATGGRRPDPAR</sequence>
<dbReference type="CDD" id="cd02440">
    <property type="entry name" value="AdoMet_MTases"/>
    <property type="match status" value="1"/>
</dbReference>
<feature type="domain" description="Methyltransferase" evidence="1">
    <location>
        <begin position="38"/>
        <end position="156"/>
    </location>
</feature>
<gene>
    <name evidence="2" type="ORF">ACFFTL_23760</name>
</gene>
<dbReference type="Gene3D" id="3.40.50.150">
    <property type="entry name" value="Vaccinia Virus protein VP39"/>
    <property type="match status" value="1"/>
</dbReference>
<dbReference type="InterPro" id="IPR029063">
    <property type="entry name" value="SAM-dependent_MTases_sf"/>
</dbReference>
<keyword evidence="2" id="KW-0808">Transferase</keyword>
<dbReference type="GO" id="GO:0032259">
    <property type="term" value="P:methylation"/>
    <property type="evidence" value="ECO:0007669"/>
    <property type="project" value="UniProtKB-KW"/>
</dbReference>
<dbReference type="Proteomes" id="UP001589710">
    <property type="component" value="Unassembled WGS sequence"/>
</dbReference>
<keyword evidence="2" id="KW-0489">Methyltransferase</keyword>
<dbReference type="EC" id="2.1.1.-" evidence="2"/>
<evidence type="ECO:0000313" key="3">
    <source>
        <dbReference type="Proteomes" id="UP001589710"/>
    </source>
</evidence>
<name>A0ABV5RBK2_9ACTN</name>
<evidence type="ECO:0000313" key="2">
    <source>
        <dbReference type="EMBL" id="MFB9575223.1"/>
    </source>
</evidence>
<evidence type="ECO:0000259" key="1">
    <source>
        <dbReference type="Pfam" id="PF12147"/>
    </source>
</evidence>
<accession>A0ABV5RBK2</accession>
<keyword evidence="3" id="KW-1185">Reference proteome</keyword>
<comment type="caution">
    <text evidence="2">The sequence shown here is derived from an EMBL/GenBank/DDBJ whole genome shotgun (WGS) entry which is preliminary data.</text>
</comment>
<proteinExistence type="predicted"/>
<dbReference type="GO" id="GO:0008168">
    <property type="term" value="F:methyltransferase activity"/>
    <property type="evidence" value="ECO:0007669"/>
    <property type="project" value="UniProtKB-KW"/>
</dbReference>
<reference evidence="2 3" key="1">
    <citation type="submission" date="2024-09" db="EMBL/GenBank/DDBJ databases">
        <authorList>
            <person name="Sun Q."/>
            <person name="Mori K."/>
        </authorList>
    </citation>
    <scope>NUCLEOTIDE SEQUENCE [LARGE SCALE GENOMIC DNA]</scope>
    <source>
        <strain evidence="2 3">JCM 3331</strain>
    </source>
</reference>
<dbReference type="Pfam" id="PF12147">
    <property type="entry name" value="Methyltransf_20"/>
    <property type="match status" value="1"/>
</dbReference>
<dbReference type="InterPro" id="IPR022744">
    <property type="entry name" value="MeTrfase_dom_put"/>
</dbReference>